<dbReference type="PANTHER" id="PTHR21240:SF30">
    <property type="entry name" value="AMIDOHYDROLASE-RELATED DOMAIN-CONTAINING PROTEIN-RELATED"/>
    <property type="match status" value="1"/>
</dbReference>
<dbReference type="GO" id="GO:0016787">
    <property type="term" value="F:hydrolase activity"/>
    <property type="evidence" value="ECO:0007669"/>
    <property type="project" value="UniProtKB-KW"/>
</dbReference>
<evidence type="ECO:0000313" key="4">
    <source>
        <dbReference type="Proteomes" id="UP000320314"/>
    </source>
</evidence>
<organism evidence="3 4">
    <name type="scientific">Pararhizobium mangrovi</name>
    <dbReference type="NCBI Taxonomy" id="2590452"/>
    <lineage>
        <taxon>Bacteria</taxon>
        <taxon>Pseudomonadati</taxon>
        <taxon>Pseudomonadota</taxon>
        <taxon>Alphaproteobacteria</taxon>
        <taxon>Hyphomicrobiales</taxon>
        <taxon>Rhizobiaceae</taxon>
        <taxon>Rhizobium/Agrobacterium group</taxon>
        <taxon>Pararhizobium</taxon>
    </lineage>
</organism>
<reference evidence="3 4" key="1">
    <citation type="submission" date="2019-06" db="EMBL/GenBank/DDBJ databases">
        <authorList>
            <person name="Li M."/>
        </authorList>
    </citation>
    <scope>NUCLEOTIDE SEQUENCE [LARGE SCALE GENOMIC DNA]</scope>
    <source>
        <strain evidence="3 4">BGMRC6574</strain>
    </source>
</reference>
<keyword evidence="3" id="KW-0378">Hydrolase</keyword>
<name>A0A506U044_9HYPH</name>
<protein>
    <submittedName>
        <fullName evidence="3">Amidohydrolase</fullName>
    </submittedName>
</protein>
<dbReference type="OrthoDB" id="149172at2"/>
<dbReference type="InterPro" id="IPR006680">
    <property type="entry name" value="Amidohydro-rel"/>
</dbReference>
<keyword evidence="4" id="KW-1185">Reference proteome</keyword>
<dbReference type="GO" id="GO:0019748">
    <property type="term" value="P:secondary metabolic process"/>
    <property type="evidence" value="ECO:0007669"/>
    <property type="project" value="TreeGrafter"/>
</dbReference>
<accession>A0A506U044</accession>
<feature type="domain" description="Amidohydrolase-related" evidence="2">
    <location>
        <begin position="84"/>
        <end position="363"/>
    </location>
</feature>
<dbReference type="Proteomes" id="UP000320314">
    <property type="component" value="Unassembled WGS sequence"/>
</dbReference>
<dbReference type="InterPro" id="IPR032465">
    <property type="entry name" value="ACMSD"/>
</dbReference>
<keyword evidence="1" id="KW-0456">Lyase</keyword>
<dbReference type="GO" id="GO:0016831">
    <property type="term" value="F:carboxy-lyase activity"/>
    <property type="evidence" value="ECO:0007669"/>
    <property type="project" value="InterPro"/>
</dbReference>
<sequence>MEGAQESTDETNSGNGSAELRIICLEEHVVDFAMADATRAALETRFPYFKLSDDGYQDDPDASGQDRPMLQGSKVTQSIMKAPIDDRLAAMDANGIDMQVLSDTNFPQFASKRQGPELTRAANDHLAEIVARYPDRFAGFATLPWQDPDAAVREIDRAVGDLGLAATMLSGHPADDALADDRRFEPLLARLSELRVPLYIHPGPPFQDVQRQYYAGFAEEVTSRFSLAGWGWHSEAGMHVVRLILSGVFDRHRDLQVISGHWGEMVPFFLQRMDDVLPPAVTGLSRTISQTYREHVSVTPSGLLYDHQFEFILKELGADRIMFSVDYPYYTMTGARRWLEKLDIVEDARGAIGSGNAERLLRLNR</sequence>
<dbReference type="GO" id="GO:0005829">
    <property type="term" value="C:cytosol"/>
    <property type="evidence" value="ECO:0007669"/>
    <property type="project" value="TreeGrafter"/>
</dbReference>
<dbReference type="EMBL" id="VHLH01000019">
    <property type="protein sequence ID" value="TPW27692.1"/>
    <property type="molecule type" value="Genomic_DNA"/>
</dbReference>
<evidence type="ECO:0000256" key="1">
    <source>
        <dbReference type="ARBA" id="ARBA00023239"/>
    </source>
</evidence>
<dbReference type="Pfam" id="PF04909">
    <property type="entry name" value="Amidohydro_2"/>
    <property type="match status" value="1"/>
</dbReference>
<dbReference type="InterPro" id="IPR032466">
    <property type="entry name" value="Metal_Hydrolase"/>
</dbReference>
<gene>
    <name evidence="3" type="ORF">FJU11_10625</name>
</gene>
<dbReference type="SUPFAM" id="SSF51556">
    <property type="entry name" value="Metallo-dependent hydrolases"/>
    <property type="match status" value="1"/>
</dbReference>
<proteinExistence type="predicted"/>
<dbReference type="PANTHER" id="PTHR21240">
    <property type="entry name" value="2-AMINO-3-CARBOXYLMUCONATE-6-SEMIALDEHYDE DECARBOXYLASE"/>
    <property type="match status" value="1"/>
</dbReference>
<dbReference type="RefSeq" id="WP_141167037.1">
    <property type="nucleotide sequence ID" value="NZ_VHLH01000019.1"/>
</dbReference>
<comment type="caution">
    <text evidence="3">The sequence shown here is derived from an EMBL/GenBank/DDBJ whole genome shotgun (WGS) entry which is preliminary data.</text>
</comment>
<dbReference type="AlphaFoldDB" id="A0A506U044"/>
<evidence type="ECO:0000313" key="3">
    <source>
        <dbReference type="EMBL" id="TPW27692.1"/>
    </source>
</evidence>
<evidence type="ECO:0000259" key="2">
    <source>
        <dbReference type="Pfam" id="PF04909"/>
    </source>
</evidence>
<dbReference type="Gene3D" id="3.20.20.140">
    <property type="entry name" value="Metal-dependent hydrolases"/>
    <property type="match status" value="1"/>
</dbReference>